<keyword evidence="5 9" id="KW-0479">Metal-binding</keyword>
<comment type="cofactor">
    <cofactor evidence="9 10">
        <name>Mg(2+)</name>
        <dbReference type="ChEBI" id="CHEBI:18420"/>
    </cofactor>
</comment>
<dbReference type="STRING" id="1908257.BKK47_03915"/>
<dbReference type="InterPro" id="IPR006240">
    <property type="entry name" value="CysQ"/>
</dbReference>
<dbReference type="InterPro" id="IPR000760">
    <property type="entry name" value="Inositol_monophosphatase-like"/>
</dbReference>
<dbReference type="GO" id="GO:0005886">
    <property type="term" value="C:plasma membrane"/>
    <property type="evidence" value="ECO:0007669"/>
    <property type="project" value="UniProtKB-SubCell"/>
</dbReference>
<comment type="function">
    <text evidence="9">Converts adenosine-3',5'-bisphosphate (PAP) to AMP.</text>
</comment>
<keyword evidence="12" id="KW-1185">Reference proteome</keyword>
<evidence type="ECO:0000256" key="1">
    <source>
        <dbReference type="ARBA" id="ARBA00001625"/>
    </source>
</evidence>
<feature type="binding site" evidence="9">
    <location>
        <position position="89"/>
    </location>
    <ligand>
        <name>Mg(2+)</name>
        <dbReference type="ChEBI" id="CHEBI:18420"/>
        <label>2</label>
    </ligand>
</feature>
<comment type="catalytic activity">
    <reaction evidence="1 9">
        <text>adenosine 3',5'-bisphosphate + H2O = AMP + phosphate</text>
        <dbReference type="Rhea" id="RHEA:10040"/>
        <dbReference type="ChEBI" id="CHEBI:15377"/>
        <dbReference type="ChEBI" id="CHEBI:43474"/>
        <dbReference type="ChEBI" id="CHEBI:58343"/>
        <dbReference type="ChEBI" id="CHEBI:456215"/>
        <dbReference type="EC" id="3.1.3.7"/>
    </reaction>
</comment>
<organism evidence="11 12">
    <name type="scientific">Rodentibacter mrazii</name>
    <dbReference type="NCBI Taxonomy" id="1908257"/>
    <lineage>
        <taxon>Bacteria</taxon>
        <taxon>Pseudomonadati</taxon>
        <taxon>Pseudomonadota</taxon>
        <taxon>Gammaproteobacteria</taxon>
        <taxon>Pasteurellales</taxon>
        <taxon>Pasteurellaceae</taxon>
        <taxon>Rodentibacter</taxon>
    </lineage>
</organism>
<dbReference type="PANTHER" id="PTHR43028:SF7">
    <property type="entry name" value="3'(2'),5'-BISPHOSPHATE NUCLEOTIDASE CYSQ"/>
    <property type="match status" value="1"/>
</dbReference>
<dbReference type="PRINTS" id="PR00377">
    <property type="entry name" value="IMPHPHTASES"/>
</dbReference>
<evidence type="ECO:0000256" key="6">
    <source>
        <dbReference type="ARBA" id="ARBA00022801"/>
    </source>
</evidence>
<comment type="caution">
    <text evidence="11">The sequence shown here is derived from an EMBL/GenBank/DDBJ whole genome shotgun (WGS) entry which is preliminary data.</text>
</comment>
<evidence type="ECO:0000256" key="10">
    <source>
        <dbReference type="PIRSR" id="PIRSR600760-2"/>
    </source>
</evidence>
<dbReference type="InterPro" id="IPR020583">
    <property type="entry name" value="Inositol_monoP_metal-BS"/>
</dbReference>
<feature type="binding site" evidence="9">
    <location>
        <position position="69"/>
    </location>
    <ligand>
        <name>substrate</name>
    </ligand>
</feature>
<feature type="binding site" evidence="9">
    <location>
        <begin position="91"/>
        <end position="94"/>
    </location>
    <ligand>
        <name>substrate</name>
    </ligand>
</feature>
<name>A0A1V3II19_9PAST</name>
<keyword evidence="7 9" id="KW-0460">Magnesium</keyword>
<dbReference type="PROSITE" id="PS00629">
    <property type="entry name" value="IMP_1"/>
    <property type="match status" value="1"/>
</dbReference>
<evidence type="ECO:0000256" key="9">
    <source>
        <dbReference type="HAMAP-Rule" id="MF_02095"/>
    </source>
</evidence>
<comment type="subcellular location">
    <subcellularLocation>
        <location evidence="9">Cell inner membrane</location>
        <topology evidence="9">Peripheral membrane protein</topology>
        <orientation evidence="9">Cytoplasmic side</orientation>
    </subcellularLocation>
</comment>
<dbReference type="GO" id="GO:0000287">
    <property type="term" value="F:magnesium ion binding"/>
    <property type="evidence" value="ECO:0007669"/>
    <property type="project" value="UniProtKB-UniRule"/>
</dbReference>
<evidence type="ECO:0000256" key="8">
    <source>
        <dbReference type="ARBA" id="ARBA00023136"/>
    </source>
</evidence>
<accession>A0A1V3II19</accession>
<feature type="binding site" evidence="9">
    <location>
        <position position="92"/>
    </location>
    <ligand>
        <name>Mg(2+)</name>
        <dbReference type="ChEBI" id="CHEBI:18420"/>
        <label>2</label>
    </ligand>
</feature>
<feature type="binding site" evidence="10">
    <location>
        <position position="221"/>
    </location>
    <ligand>
        <name>Mg(2+)</name>
        <dbReference type="ChEBI" id="CHEBI:18420"/>
        <label>1</label>
        <note>catalytic</note>
    </ligand>
</feature>
<dbReference type="SUPFAM" id="SSF56655">
    <property type="entry name" value="Carbohydrate phosphatase"/>
    <property type="match status" value="1"/>
</dbReference>
<evidence type="ECO:0000256" key="7">
    <source>
        <dbReference type="ARBA" id="ARBA00022842"/>
    </source>
</evidence>
<dbReference type="Gene3D" id="3.40.190.80">
    <property type="match status" value="1"/>
</dbReference>
<dbReference type="EC" id="3.1.3.7" evidence="9"/>
<dbReference type="GO" id="GO:0050427">
    <property type="term" value="P:3'-phosphoadenosine 5'-phosphosulfate metabolic process"/>
    <property type="evidence" value="ECO:0007669"/>
    <property type="project" value="TreeGrafter"/>
</dbReference>
<protein>
    <recommendedName>
        <fullName evidence="9">3'(2'),5'-bisphosphate nucleotidase CysQ</fullName>
        <ecNumber evidence="9">3.1.3.7</ecNumber>
    </recommendedName>
    <alternativeName>
        <fullName evidence="9">3'(2'),5-bisphosphonucleoside 3'(2')-phosphohydrolase</fullName>
    </alternativeName>
    <alternativeName>
        <fullName evidence="9">3'-phosphoadenosine 5'-phosphate phosphatase</fullName>
        <shortName evidence="9">PAP phosphatase</shortName>
    </alternativeName>
</protein>
<feature type="binding site" evidence="9">
    <location>
        <position position="221"/>
    </location>
    <ligand>
        <name>Mg(2+)</name>
        <dbReference type="ChEBI" id="CHEBI:18420"/>
        <label>2</label>
    </ligand>
</feature>
<proteinExistence type="inferred from homology"/>
<sequence length="274" mass="31075">MLPLNEHLLNQVLLIAYQAGKHLQRFYQQHIDVQIKEDNTPVTEADLFVSQFLTEKLTALFPQTPVLSEENCHIPFEERQTWKEYWLIDPLDGTQQFINRTEQFSVLITLVRNNKPVLSVIHAPILSLTYYAMEDFGAFKKQGEQVKKLAKNTTDFNRTSCSPILRIAVGATTSQEKVRSILPKDLPCEFVVMGSSSLKSGLVAEGIVDCYVRLGQTGEWDTAGAEVLLGETNGQIFDPQFAPLTYNQRETLINPAFVMVADKSINWTSIFRFN</sequence>
<dbReference type="AlphaFoldDB" id="A0A1V3II19"/>
<keyword evidence="3 9" id="KW-1003">Cell membrane</keyword>
<dbReference type="Pfam" id="PF00459">
    <property type="entry name" value="Inositol_P"/>
    <property type="match status" value="1"/>
</dbReference>
<feature type="binding site" evidence="9">
    <location>
        <position position="89"/>
    </location>
    <ligand>
        <name>Mg(2+)</name>
        <dbReference type="ChEBI" id="CHEBI:18420"/>
        <label>1</label>
    </ligand>
</feature>
<feature type="binding site" evidence="9">
    <location>
        <position position="91"/>
    </location>
    <ligand>
        <name>Mg(2+)</name>
        <dbReference type="ChEBI" id="CHEBI:18420"/>
        <label>1</label>
    </ligand>
</feature>
<evidence type="ECO:0000313" key="12">
    <source>
        <dbReference type="Proteomes" id="UP000189426"/>
    </source>
</evidence>
<feature type="binding site" evidence="10">
    <location>
        <position position="92"/>
    </location>
    <ligand>
        <name>Mg(2+)</name>
        <dbReference type="ChEBI" id="CHEBI:18420"/>
        <label>1</label>
        <note>catalytic</note>
    </ligand>
</feature>
<dbReference type="Proteomes" id="UP000189426">
    <property type="component" value="Unassembled WGS sequence"/>
</dbReference>
<dbReference type="InterPro" id="IPR050725">
    <property type="entry name" value="CysQ/Inositol_MonoPase"/>
</dbReference>
<dbReference type="PANTHER" id="PTHR43028">
    <property type="entry name" value="3'(2'),5'-BISPHOSPHATE NUCLEOTIDASE 1"/>
    <property type="match status" value="1"/>
</dbReference>
<feature type="binding site" evidence="9">
    <location>
        <position position="221"/>
    </location>
    <ligand>
        <name>substrate</name>
    </ligand>
</feature>
<feature type="binding site" evidence="10">
    <location>
        <position position="69"/>
    </location>
    <ligand>
        <name>Mg(2+)</name>
        <dbReference type="ChEBI" id="CHEBI:18420"/>
        <label>1</label>
        <note>catalytic</note>
    </ligand>
</feature>
<feature type="binding site" evidence="9">
    <location>
        <position position="69"/>
    </location>
    <ligand>
        <name>Mg(2+)</name>
        <dbReference type="ChEBI" id="CHEBI:18420"/>
        <label>1</label>
    </ligand>
</feature>
<dbReference type="GO" id="GO:0008441">
    <property type="term" value="F:3'(2'),5'-bisphosphate nucleotidase activity"/>
    <property type="evidence" value="ECO:0007669"/>
    <property type="project" value="UniProtKB-UniRule"/>
</dbReference>
<keyword evidence="4 9" id="KW-0997">Cell inner membrane</keyword>
<dbReference type="FunFam" id="3.30.540.10:FF:000007">
    <property type="entry name" value="3'(2'),5'-bisphosphate nucleotidase CysQ"/>
    <property type="match status" value="1"/>
</dbReference>
<evidence type="ECO:0000256" key="3">
    <source>
        <dbReference type="ARBA" id="ARBA00022475"/>
    </source>
</evidence>
<keyword evidence="8 9" id="KW-0472">Membrane</keyword>
<feature type="binding site" evidence="10">
    <location>
        <position position="91"/>
    </location>
    <ligand>
        <name>Mg(2+)</name>
        <dbReference type="ChEBI" id="CHEBI:18420"/>
        <label>1</label>
        <note>catalytic</note>
    </ligand>
</feature>
<dbReference type="EMBL" id="MLHG01000020">
    <property type="protein sequence ID" value="OOF40557.1"/>
    <property type="molecule type" value="Genomic_DNA"/>
</dbReference>
<evidence type="ECO:0000256" key="5">
    <source>
        <dbReference type="ARBA" id="ARBA00022723"/>
    </source>
</evidence>
<feature type="binding site" evidence="10">
    <location>
        <position position="89"/>
    </location>
    <ligand>
        <name>Mg(2+)</name>
        <dbReference type="ChEBI" id="CHEBI:18420"/>
        <label>1</label>
        <note>catalytic</note>
    </ligand>
</feature>
<dbReference type="Gene3D" id="3.30.540.10">
    <property type="entry name" value="Fructose-1,6-Bisphosphatase, subunit A, domain 1"/>
    <property type="match status" value="1"/>
</dbReference>
<gene>
    <name evidence="9" type="primary">cysQ</name>
    <name evidence="11" type="ORF">BKK47_03915</name>
</gene>
<dbReference type="HAMAP" id="MF_02095">
    <property type="entry name" value="CysQ"/>
    <property type="match status" value="1"/>
</dbReference>
<reference evidence="11 12" key="1">
    <citation type="submission" date="2016-10" db="EMBL/GenBank/DDBJ databases">
        <title>Rodentibacter gen. nov. and new species.</title>
        <authorList>
            <person name="Christensen H."/>
        </authorList>
    </citation>
    <scope>NUCLEOTIDE SEQUENCE [LARGE SCALE GENOMIC DNA]</scope>
    <source>
        <strain evidence="11 12">Ppn418</strain>
    </source>
</reference>
<dbReference type="CDD" id="cd01638">
    <property type="entry name" value="CysQ"/>
    <property type="match status" value="1"/>
</dbReference>
<evidence type="ECO:0000313" key="11">
    <source>
        <dbReference type="EMBL" id="OOF40557.1"/>
    </source>
</evidence>
<evidence type="ECO:0000256" key="4">
    <source>
        <dbReference type="ARBA" id="ARBA00022519"/>
    </source>
</evidence>
<dbReference type="GO" id="GO:0000103">
    <property type="term" value="P:sulfate assimilation"/>
    <property type="evidence" value="ECO:0007669"/>
    <property type="project" value="TreeGrafter"/>
</dbReference>
<keyword evidence="6 9" id="KW-0378">Hydrolase</keyword>
<dbReference type="NCBIfam" id="TIGR01331">
    <property type="entry name" value="bisphos_cysQ"/>
    <property type="match status" value="1"/>
</dbReference>
<dbReference type="RefSeq" id="WP_077493619.1">
    <property type="nucleotide sequence ID" value="NZ_MLHG01000020.1"/>
</dbReference>
<comment type="similarity">
    <text evidence="2 9">Belongs to the inositol monophosphatase superfamily. CysQ family.</text>
</comment>
<evidence type="ECO:0000256" key="2">
    <source>
        <dbReference type="ARBA" id="ARBA00005289"/>
    </source>
</evidence>